<dbReference type="AlphaFoldDB" id="A0A150G1L8"/>
<dbReference type="Proteomes" id="UP000075714">
    <property type="component" value="Unassembled WGS sequence"/>
</dbReference>
<protein>
    <submittedName>
        <fullName evidence="2">Uncharacterized protein</fullName>
    </submittedName>
</protein>
<keyword evidence="3" id="KW-1185">Reference proteome</keyword>
<proteinExistence type="predicted"/>
<evidence type="ECO:0000313" key="2">
    <source>
        <dbReference type="EMBL" id="KXZ43180.1"/>
    </source>
</evidence>
<feature type="region of interest" description="Disordered" evidence="1">
    <location>
        <begin position="122"/>
        <end position="144"/>
    </location>
</feature>
<sequence length="144" mass="14778">MTAQTCTHRMSIVCRGALTKELGSVSTWLDEQGYGGRKSGSEEGAHSATGTTPRWPLPAAGPSLEAPLLAALAPGGPLAGSAAAVEAVCGLDPPALASAVGRISTALQGLLADRGALSRIAEEQGRRWQQEEHSSEDGTRAFID</sequence>
<organism evidence="2 3">
    <name type="scientific">Gonium pectorale</name>
    <name type="common">Green alga</name>
    <dbReference type="NCBI Taxonomy" id="33097"/>
    <lineage>
        <taxon>Eukaryota</taxon>
        <taxon>Viridiplantae</taxon>
        <taxon>Chlorophyta</taxon>
        <taxon>core chlorophytes</taxon>
        <taxon>Chlorophyceae</taxon>
        <taxon>CS clade</taxon>
        <taxon>Chlamydomonadales</taxon>
        <taxon>Volvocaceae</taxon>
        <taxon>Gonium</taxon>
    </lineage>
</organism>
<dbReference type="EMBL" id="LSYV01000100">
    <property type="protein sequence ID" value="KXZ43180.1"/>
    <property type="molecule type" value="Genomic_DNA"/>
</dbReference>
<accession>A0A150G1L8</accession>
<gene>
    <name evidence="2" type="ORF">GPECTOR_99g815</name>
</gene>
<reference evidence="3" key="1">
    <citation type="journal article" date="2016" name="Nat. Commun.">
        <title>The Gonium pectorale genome demonstrates co-option of cell cycle regulation during the evolution of multicellularity.</title>
        <authorList>
            <person name="Hanschen E.R."/>
            <person name="Marriage T.N."/>
            <person name="Ferris P.J."/>
            <person name="Hamaji T."/>
            <person name="Toyoda A."/>
            <person name="Fujiyama A."/>
            <person name="Neme R."/>
            <person name="Noguchi H."/>
            <person name="Minakuchi Y."/>
            <person name="Suzuki M."/>
            <person name="Kawai-Toyooka H."/>
            <person name="Smith D.R."/>
            <person name="Sparks H."/>
            <person name="Anderson J."/>
            <person name="Bakaric R."/>
            <person name="Luria V."/>
            <person name="Karger A."/>
            <person name="Kirschner M.W."/>
            <person name="Durand P.M."/>
            <person name="Michod R.E."/>
            <person name="Nozaki H."/>
            <person name="Olson B.J."/>
        </authorList>
    </citation>
    <scope>NUCLEOTIDE SEQUENCE [LARGE SCALE GENOMIC DNA]</scope>
    <source>
        <strain evidence="3">NIES-2863</strain>
    </source>
</reference>
<comment type="caution">
    <text evidence="2">The sequence shown here is derived from an EMBL/GenBank/DDBJ whole genome shotgun (WGS) entry which is preliminary data.</text>
</comment>
<evidence type="ECO:0000313" key="3">
    <source>
        <dbReference type="Proteomes" id="UP000075714"/>
    </source>
</evidence>
<evidence type="ECO:0000256" key="1">
    <source>
        <dbReference type="SAM" id="MobiDB-lite"/>
    </source>
</evidence>
<name>A0A150G1L8_GONPE</name>
<feature type="region of interest" description="Disordered" evidence="1">
    <location>
        <begin position="33"/>
        <end position="60"/>
    </location>
</feature>